<dbReference type="Proteomes" id="UP000306196">
    <property type="component" value="Unassembled WGS sequence"/>
</dbReference>
<sequence length="126" mass="14368">MKKRYLALLIPLLIPSGGSSQDIVDEALKVTPPGFTDLVPRRTRGEPKIIDKEVDSKAVLKFHPTLWNSNSNSNPNPGDILFYPNPGDILFFNDASMEELKIELKVLRRENEELKRKLEEIQRIAK</sequence>
<keyword evidence="1" id="KW-0175">Coiled coil</keyword>
<organism evidence="2 3">
    <name type="scientific">Phragmitibacter flavus</name>
    <dbReference type="NCBI Taxonomy" id="2576071"/>
    <lineage>
        <taxon>Bacteria</taxon>
        <taxon>Pseudomonadati</taxon>
        <taxon>Verrucomicrobiota</taxon>
        <taxon>Verrucomicrobiia</taxon>
        <taxon>Verrucomicrobiales</taxon>
        <taxon>Verrucomicrobiaceae</taxon>
        <taxon>Phragmitibacter</taxon>
    </lineage>
</organism>
<feature type="coiled-coil region" evidence="1">
    <location>
        <begin position="97"/>
        <end position="124"/>
    </location>
</feature>
<evidence type="ECO:0000256" key="1">
    <source>
        <dbReference type="SAM" id="Coils"/>
    </source>
</evidence>
<dbReference type="RefSeq" id="WP_138087419.1">
    <property type="nucleotide sequence ID" value="NZ_VAUV01000012.1"/>
</dbReference>
<dbReference type="AlphaFoldDB" id="A0A5R8KBB8"/>
<protein>
    <submittedName>
        <fullName evidence="2">Uncharacterized protein</fullName>
    </submittedName>
</protein>
<accession>A0A5R8KBB8</accession>
<dbReference type="EMBL" id="VAUV01000012">
    <property type="protein sequence ID" value="TLD69591.1"/>
    <property type="molecule type" value="Genomic_DNA"/>
</dbReference>
<gene>
    <name evidence="2" type="ORF">FEM03_16670</name>
</gene>
<evidence type="ECO:0000313" key="3">
    <source>
        <dbReference type="Proteomes" id="UP000306196"/>
    </source>
</evidence>
<keyword evidence="3" id="KW-1185">Reference proteome</keyword>
<comment type="caution">
    <text evidence="2">The sequence shown here is derived from an EMBL/GenBank/DDBJ whole genome shotgun (WGS) entry which is preliminary data.</text>
</comment>
<evidence type="ECO:0000313" key="2">
    <source>
        <dbReference type="EMBL" id="TLD69591.1"/>
    </source>
</evidence>
<proteinExistence type="predicted"/>
<name>A0A5R8KBB8_9BACT</name>
<reference evidence="2 3" key="1">
    <citation type="submission" date="2019-05" db="EMBL/GenBank/DDBJ databases">
        <title>Verrucobacter flavum gen. nov., sp. nov. a new member of the family Verrucomicrobiaceae.</title>
        <authorList>
            <person name="Szuroczki S."/>
            <person name="Abbaszade G."/>
            <person name="Szabo A."/>
            <person name="Felfoldi T."/>
            <person name="Schumann P."/>
            <person name="Boka K."/>
            <person name="Keki Z."/>
            <person name="Toumi M."/>
            <person name="Toth E."/>
        </authorList>
    </citation>
    <scope>NUCLEOTIDE SEQUENCE [LARGE SCALE GENOMIC DNA]</scope>
    <source>
        <strain evidence="2 3">MG-N-17</strain>
    </source>
</reference>